<accession>A0A367ESR6</accession>
<keyword evidence="3" id="KW-1185">Reference proteome</keyword>
<reference evidence="2 3" key="1">
    <citation type="submission" date="2018-06" db="EMBL/GenBank/DDBJ databases">
        <title>Sphaerisporangium craniellae sp. nov., isolated from a marine sponge in the South China Sea.</title>
        <authorList>
            <person name="Li L."/>
        </authorList>
    </citation>
    <scope>NUCLEOTIDE SEQUENCE [LARGE SCALE GENOMIC DNA]</scope>
    <source>
        <strain evidence="2 3">CCTCC AA 208026</strain>
    </source>
</reference>
<proteinExistence type="predicted"/>
<comment type="caution">
    <text evidence="2">The sequence shown here is derived from an EMBL/GenBank/DDBJ whole genome shotgun (WGS) entry which is preliminary data.</text>
</comment>
<evidence type="ECO:0000313" key="3">
    <source>
        <dbReference type="Proteomes" id="UP000253094"/>
    </source>
</evidence>
<gene>
    <name evidence="2" type="ORF">DQ384_36580</name>
</gene>
<sequence>MDHSEQFAEWEHDLLPRSDQNLPEPTAADRERSEQDASNAAAAQAECAVLDVPPGPGATVDLTGVWEPIRLSQAHYEYRGRALVVRLADRAAHGRGWIVAQRLLQAVDAMSGSADGQVYMQMPAESAPGRVEIIAWCWDGPLPWRVEAALDVRVEDGRTRITGAAPVVLTTRDWDSGAITYADGAGTLAAVVAGWLTGWMGRLGLQGAAGLVGPESGELPEAPSVEQFAGSL</sequence>
<organism evidence="2 3">
    <name type="scientific">Sphaerisporangium album</name>
    <dbReference type="NCBI Taxonomy" id="509200"/>
    <lineage>
        <taxon>Bacteria</taxon>
        <taxon>Bacillati</taxon>
        <taxon>Actinomycetota</taxon>
        <taxon>Actinomycetes</taxon>
        <taxon>Streptosporangiales</taxon>
        <taxon>Streptosporangiaceae</taxon>
        <taxon>Sphaerisporangium</taxon>
    </lineage>
</organism>
<name>A0A367ESR6_9ACTN</name>
<feature type="region of interest" description="Disordered" evidence="1">
    <location>
        <begin position="1"/>
        <end position="42"/>
    </location>
</feature>
<dbReference type="Proteomes" id="UP000253094">
    <property type="component" value="Unassembled WGS sequence"/>
</dbReference>
<feature type="compositionally biased region" description="Basic and acidic residues" evidence="1">
    <location>
        <begin position="1"/>
        <end position="16"/>
    </location>
</feature>
<dbReference type="AlphaFoldDB" id="A0A367ESR6"/>
<dbReference type="RefSeq" id="WP_114033471.1">
    <property type="nucleotide sequence ID" value="NZ_QOIL01000030.1"/>
</dbReference>
<evidence type="ECO:0000313" key="2">
    <source>
        <dbReference type="EMBL" id="RCG21134.1"/>
    </source>
</evidence>
<dbReference type="EMBL" id="QOIL01000030">
    <property type="protein sequence ID" value="RCG21134.1"/>
    <property type="molecule type" value="Genomic_DNA"/>
</dbReference>
<evidence type="ECO:0000256" key="1">
    <source>
        <dbReference type="SAM" id="MobiDB-lite"/>
    </source>
</evidence>
<protein>
    <submittedName>
        <fullName evidence="2">Uncharacterized protein</fullName>
    </submittedName>
</protein>